<proteinExistence type="predicted"/>
<protein>
    <submittedName>
        <fullName evidence="1">Uncharacterized protein</fullName>
    </submittedName>
</protein>
<dbReference type="AlphaFoldDB" id="A0A0F9ICZ3"/>
<evidence type="ECO:0000313" key="1">
    <source>
        <dbReference type="EMBL" id="KKL91695.1"/>
    </source>
</evidence>
<comment type="caution">
    <text evidence="1">The sequence shown here is derived from an EMBL/GenBank/DDBJ whole genome shotgun (WGS) entry which is preliminary data.</text>
</comment>
<gene>
    <name evidence="1" type="ORF">LCGC14_1892100</name>
</gene>
<feature type="non-terminal residue" evidence="1">
    <location>
        <position position="34"/>
    </location>
</feature>
<organism evidence="1">
    <name type="scientific">marine sediment metagenome</name>
    <dbReference type="NCBI Taxonomy" id="412755"/>
    <lineage>
        <taxon>unclassified sequences</taxon>
        <taxon>metagenomes</taxon>
        <taxon>ecological metagenomes</taxon>
    </lineage>
</organism>
<name>A0A0F9ICZ3_9ZZZZ</name>
<reference evidence="1" key="1">
    <citation type="journal article" date="2015" name="Nature">
        <title>Complex archaea that bridge the gap between prokaryotes and eukaryotes.</title>
        <authorList>
            <person name="Spang A."/>
            <person name="Saw J.H."/>
            <person name="Jorgensen S.L."/>
            <person name="Zaremba-Niedzwiedzka K."/>
            <person name="Martijn J."/>
            <person name="Lind A.E."/>
            <person name="van Eijk R."/>
            <person name="Schleper C."/>
            <person name="Guy L."/>
            <person name="Ettema T.J."/>
        </authorList>
    </citation>
    <scope>NUCLEOTIDE SEQUENCE</scope>
</reference>
<accession>A0A0F9ICZ3</accession>
<sequence length="34" mass="3907">MSQKTRVKLINGIYDVLEEIGDDIRPVEIYGVLE</sequence>
<dbReference type="EMBL" id="LAZR01019665">
    <property type="protein sequence ID" value="KKL91695.1"/>
    <property type="molecule type" value="Genomic_DNA"/>
</dbReference>